<dbReference type="InterPro" id="IPR042176">
    <property type="entry name" value="Pantoate_ligase_C"/>
</dbReference>
<keyword evidence="4 9" id="KW-0436">Ligase</keyword>
<dbReference type="InterPro" id="IPR014729">
    <property type="entry name" value="Rossmann-like_a/b/a_fold"/>
</dbReference>
<feature type="binding site" evidence="9">
    <location>
        <begin position="147"/>
        <end position="150"/>
    </location>
    <ligand>
        <name>ATP</name>
        <dbReference type="ChEBI" id="CHEBI:30616"/>
    </ligand>
</feature>
<dbReference type="FunFam" id="3.40.50.620:FF:000013">
    <property type="entry name" value="Pantothenate synthetase"/>
    <property type="match status" value="1"/>
</dbReference>
<feature type="binding site" evidence="9">
    <location>
        <begin position="184"/>
        <end position="187"/>
    </location>
    <ligand>
        <name>ATP</name>
        <dbReference type="ChEBI" id="CHEBI:30616"/>
    </ligand>
</feature>
<dbReference type="HAMAP" id="MF_00158">
    <property type="entry name" value="PanC"/>
    <property type="match status" value="1"/>
</dbReference>
<dbReference type="NCBIfam" id="TIGR00018">
    <property type="entry name" value="panC"/>
    <property type="match status" value="1"/>
</dbReference>
<dbReference type="RefSeq" id="WP_146814811.1">
    <property type="nucleotide sequence ID" value="NZ_BJYA01000003.1"/>
</dbReference>
<dbReference type="OrthoDB" id="9773087at2"/>
<feature type="binding site" evidence="9">
    <location>
        <position position="153"/>
    </location>
    <ligand>
        <name>(R)-pantoate</name>
        <dbReference type="ChEBI" id="CHEBI:15980"/>
    </ligand>
</feature>
<comment type="similarity">
    <text evidence="2 9">Belongs to the pantothenate synthetase family.</text>
</comment>
<dbReference type="Proteomes" id="UP000321440">
    <property type="component" value="Unassembled WGS sequence"/>
</dbReference>
<dbReference type="GO" id="GO:0015940">
    <property type="term" value="P:pantothenate biosynthetic process"/>
    <property type="evidence" value="ECO:0007669"/>
    <property type="project" value="UniProtKB-UniRule"/>
</dbReference>
<name>A0A511W530_9BACI</name>
<evidence type="ECO:0000256" key="6">
    <source>
        <dbReference type="ARBA" id="ARBA00022741"/>
    </source>
</evidence>
<evidence type="ECO:0000256" key="7">
    <source>
        <dbReference type="ARBA" id="ARBA00022840"/>
    </source>
</evidence>
<evidence type="ECO:0000256" key="8">
    <source>
        <dbReference type="ARBA" id="ARBA00048258"/>
    </source>
</evidence>
<dbReference type="Gene3D" id="3.40.50.620">
    <property type="entry name" value="HUPs"/>
    <property type="match status" value="1"/>
</dbReference>
<feature type="active site" description="Proton donor" evidence="9">
    <location>
        <position position="37"/>
    </location>
</feature>
<dbReference type="EMBL" id="BJYA01000003">
    <property type="protein sequence ID" value="GEN45133.1"/>
    <property type="molecule type" value="Genomic_DNA"/>
</dbReference>
<organism evidence="10 11">
    <name type="scientific">Alkalibacillus haloalkaliphilus</name>
    <dbReference type="NCBI Taxonomy" id="94136"/>
    <lineage>
        <taxon>Bacteria</taxon>
        <taxon>Bacillati</taxon>
        <taxon>Bacillota</taxon>
        <taxon>Bacilli</taxon>
        <taxon>Bacillales</taxon>
        <taxon>Bacillaceae</taxon>
        <taxon>Alkalibacillus</taxon>
    </lineage>
</organism>
<dbReference type="InterPro" id="IPR003721">
    <property type="entry name" value="Pantoate_ligase"/>
</dbReference>
<dbReference type="EC" id="6.3.2.1" evidence="9"/>
<dbReference type="CDD" id="cd00560">
    <property type="entry name" value="PanC"/>
    <property type="match status" value="1"/>
</dbReference>
<evidence type="ECO:0000256" key="2">
    <source>
        <dbReference type="ARBA" id="ARBA00009256"/>
    </source>
</evidence>
<dbReference type="Pfam" id="PF02569">
    <property type="entry name" value="Pantoate_ligase"/>
    <property type="match status" value="1"/>
</dbReference>
<comment type="caution">
    <text evidence="10">The sequence shown here is derived from an EMBL/GenBank/DDBJ whole genome shotgun (WGS) entry which is preliminary data.</text>
</comment>
<protein>
    <recommendedName>
        <fullName evidence="9">Pantothenate synthetase</fullName>
        <shortName evidence="9">PS</shortName>
        <ecNumber evidence="9">6.3.2.1</ecNumber>
    </recommendedName>
    <alternativeName>
        <fullName evidence="9">Pantoate--beta-alanine ligase</fullName>
    </alternativeName>
    <alternativeName>
        <fullName evidence="9">Pantoate-activating enzyme</fullName>
    </alternativeName>
</protein>
<dbReference type="UniPathway" id="UPA00028">
    <property type="reaction ID" value="UER00005"/>
</dbReference>
<dbReference type="SUPFAM" id="SSF52374">
    <property type="entry name" value="Nucleotidylyl transferase"/>
    <property type="match status" value="1"/>
</dbReference>
<feature type="binding site" evidence="9">
    <location>
        <position position="61"/>
    </location>
    <ligand>
        <name>(R)-pantoate</name>
        <dbReference type="ChEBI" id="CHEBI:15980"/>
    </ligand>
</feature>
<gene>
    <name evidence="9 10" type="primary">panC</name>
    <name evidence="10" type="ORF">AHA02nite_09090</name>
</gene>
<dbReference type="InterPro" id="IPR004821">
    <property type="entry name" value="Cyt_trans-like"/>
</dbReference>
<keyword evidence="3 9" id="KW-0963">Cytoplasm</keyword>
<dbReference type="Gene3D" id="3.30.1300.10">
    <property type="entry name" value="Pantoate-beta-alanine ligase, C-terminal domain"/>
    <property type="match status" value="1"/>
</dbReference>
<evidence type="ECO:0000256" key="4">
    <source>
        <dbReference type="ARBA" id="ARBA00022598"/>
    </source>
</evidence>
<comment type="function">
    <text evidence="9">Catalyzes the condensation of pantoate with beta-alanine in an ATP-dependent reaction via a pantoyl-adenylate intermediate.</text>
</comment>
<comment type="subcellular location">
    <subcellularLocation>
        <location evidence="9">Cytoplasm</location>
    </subcellularLocation>
</comment>
<accession>A0A511W530</accession>
<dbReference type="GO" id="GO:0005524">
    <property type="term" value="F:ATP binding"/>
    <property type="evidence" value="ECO:0007669"/>
    <property type="project" value="UniProtKB-KW"/>
</dbReference>
<comment type="catalytic activity">
    <reaction evidence="8 9">
        <text>(R)-pantoate + beta-alanine + ATP = (R)-pantothenate + AMP + diphosphate + H(+)</text>
        <dbReference type="Rhea" id="RHEA:10912"/>
        <dbReference type="ChEBI" id="CHEBI:15378"/>
        <dbReference type="ChEBI" id="CHEBI:15980"/>
        <dbReference type="ChEBI" id="CHEBI:29032"/>
        <dbReference type="ChEBI" id="CHEBI:30616"/>
        <dbReference type="ChEBI" id="CHEBI:33019"/>
        <dbReference type="ChEBI" id="CHEBI:57966"/>
        <dbReference type="ChEBI" id="CHEBI:456215"/>
        <dbReference type="EC" id="6.3.2.1"/>
    </reaction>
</comment>
<comment type="subunit">
    <text evidence="9">Homodimer.</text>
</comment>
<feature type="binding site" evidence="9">
    <location>
        <position position="176"/>
    </location>
    <ligand>
        <name>ATP</name>
        <dbReference type="ChEBI" id="CHEBI:30616"/>
    </ligand>
</feature>
<evidence type="ECO:0000313" key="11">
    <source>
        <dbReference type="Proteomes" id="UP000321440"/>
    </source>
</evidence>
<dbReference type="PANTHER" id="PTHR21299">
    <property type="entry name" value="CYTIDYLATE KINASE/PANTOATE-BETA-ALANINE LIGASE"/>
    <property type="match status" value="1"/>
</dbReference>
<dbReference type="NCBIfam" id="TIGR00125">
    <property type="entry name" value="cyt_tran_rel"/>
    <property type="match status" value="1"/>
</dbReference>
<evidence type="ECO:0000313" key="10">
    <source>
        <dbReference type="EMBL" id="GEN45133.1"/>
    </source>
</evidence>
<comment type="pathway">
    <text evidence="1 9">Cofactor biosynthesis; (R)-pantothenate biosynthesis; (R)-pantothenate from (R)-pantoate and beta-alanine: step 1/1.</text>
</comment>
<evidence type="ECO:0000256" key="1">
    <source>
        <dbReference type="ARBA" id="ARBA00004990"/>
    </source>
</evidence>
<evidence type="ECO:0000256" key="9">
    <source>
        <dbReference type="HAMAP-Rule" id="MF_00158"/>
    </source>
</evidence>
<feature type="binding site" evidence="9">
    <location>
        <position position="61"/>
    </location>
    <ligand>
        <name>beta-alanine</name>
        <dbReference type="ChEBI" id="CHEBI:57966"/>
    </ligand>
</feature>
<dbReference type="AlphaFoldDB" id="A0A511W530"/>
<reference evidence="10 11" key="1">
    <citation type="submission" date="2019-07" db="EMBL/GenBank/DDBJ databases">
        <title>Whole genome shotgun sequence of Alkalibacillus haloalkaliphilus NBRC 103110.</title>
        <authorList>
            <person name="Hosoyama A."/>
            <person name="Uohara A."/>
            <person name="Ohji S."/>
            <person name="Ichikawa N."/>
        </authorList>
    </citation>
    <scope>NUCLEOTIDE SEQUENCE [LARGE SCALE GENOMIC DNA]</scope>
    <source>
        <strain evidence="10 11">NBRC 103110</strain>
    </source>
</reference>
<keyword evidence="5 9" id="KW-0566">Pantothenate biosynthesis</keyword>
<dbReference type="GO" id="GO:0005829">
    <property type="term" value="C:cytosol"/>
    <property type="evidence" value="ECO:0007669"/>
    <property type="project" value="TreeGrafter"/>
</dbReference>
<keyword evidence="11" id="KW-1185">Reference proteome</keyword>
<feature type="binding site" evidence="9">
    <location>
        <begin position="30"/>
        <end position="37"/>
    </location>
    <ligand>
        <name>ATP</name>
        <dbReference type="ChEBI" id="CHEBI:30616"/>
    </ligand>
</feature>
<keyword evidence="6 9" id="KW-0547">Nucleotide-binding</keyword>
<evidence type="ECO:0000256" key="5">
    <source>
        <dbReference type="ARBA" id="ARBA00022655"/>
    </source>
</evidence>
<comment type="miscellaneous">
    <text evidence="9">The reaction proceeds by a bi uni uni bi ping pong mechanism.</text>
</comment>
<proteinExistence type="inferred from homology"/>
<dbReference type="PANTHER" id="PTHR21299:SF1">
    <property type="entry name" value="PANTOATE--BETA-ALANINE LIGASE"/>
    <property type="match status" value="1"/>
</dbReference>
<evidence type="ECO:0000256" key="3">
    <source>
        <dbReference type="ARBA" id="ARBA00022490"/>
    </source>
</evidence>
<sequence length="291" mass="33191">MKTIKTIEEMQLTQDELHKQQKSIGFVPTMGYLHDGHLALIKEARKENDIVVVSIFVNPLQFNQASDLDQYPRDLERDEKLLIEEAVDYVFYPSSDAMYPKPLSIDLSLNRRGDVLCGATRPGHFEGVLMVLTKLFNIVNPNRVYFGLKDAQQVAVVDGLINDFNFNIELVPVPTVREVDGVAMSSRNVNLSTDERREAHHIYKSLLEGQQLIQASNWTRQDVIDEIDNFLKHTLSGQVDYVDCLTYPDLTREITEKHDIIIAVAVKYQNARLIDNIILTPSGDVKYRSET</sequence>
<dbReference type="GO" id="GO:0004592">
    <property type="term" value="F:pantoate-beta-alanine ligase activity"/>
    <property type="evidence" value="ECO:0007669"/>
    <property type="project" value="UniProtKB-UniRule"/>
</dbReference>
<keyword evidence="7 9" id="KW-0067">ATP-binding</keyword>